<dbReference type="InterPro" id="IPR009057">
    <property type="entry name" value="Homeodomain-like_sf"/>
</dbReference>
<dbReference type="PANTHER" id="PTHR43479">
    <property type="entry name" value="ACREF/ENVCD OPERON REPRESSOR-RELATED"/>
    <property type="match status" value="1"/>
</dbReference>
<comment type="caution">
    <text evidence="3">The sequence shown here is derived from an EMBL/GenBank/DDBJ whole genome shotgun (WGS) entry which is preliminary data.</text>
</comment>
<dbReference type="PANTHER" id="PTHR43479:SF21">
    <property type="entry name" value="TRANSCRIPTIONAL REGULATOR, TETR FAMILY"/>
    <property type="match status" value="1"/>
</dbReference>
<sequence length="196" mass="22795">MTKKADTILDTTIQLFLRDGARKITMDDIAENSNVSKVTIYKYFADKDTLYREIGARIFSEYIFRLIQLVSSGDALVSKLYRFLDVICDFTDSGRLALCGELAKYNSDVGGDYERYLQTYKRSLTALIDEGMREGLLKSGLERDMVFYYIDMGVAYYQQNADYRSRMLQERRFQREFMLFYMSHIFADGLTPLSST</sequence>
<proteinExistence type="predicted"/>
<dbReference type="InterPro" id="IPR001647">
    <property type="entry name" value="HTH_TetR"/>
</dbReference>
<dbReference type="InterPro" id="IPR050624">
    <property type="entry name" value="HTH-type_Tx_Regulator"/>
</dbReference>
<dbReference type="PRINTS" id="PR00455">
    <property type="entry name" value="HTHTETR"/>
</dbReference>
<dbReference type="SUPFAM" id="SSF46689">
    <property type="entry name" value="Homeodomain-like"/>
    <property type="match status" value="1"/>
</dbReference>
<dbReference type="AlphaFoldDB" id="A0A644Y634"/>
<reference evidence="3" key="1">
    <citation type="submission" date="2019-08" db="EMBL/GenBank/DDBJ databases">
        <authorList>
            <person name="Kucharzyk K."/>
            <person name="Murdoch R.W."/>
            <person name="Higgins S."/>
            <person name="Loffler F."/>
        </authorList>
    </citation>
    <scope>NUCLEOTIDE SEQUENCE</scope>
</reference>
<name>A0A644Y634_9ZZZZ</name>
<dbReference type="Pfam" id="PF00440">
    <property type="entry name" value="TetR_N"/>
    <property type="match status" value="1"/>
</dbReference>
<organism evidence="3">
    <name type="scientific">bioreactor metagenome</name>
    <dbReference type="NCBI Taxonomy" id="1076179"/>
    <lineage>
        <taxon>unclassified sequences</taxon>
        <taxon>metagenomes</taxon>
        <taxon>ecological metagenomes</taxon>
    </lineage>
</organism>
<feature type="domain" description="HTH tetR-type" evidence="2">
    <location>
        <begin position="2"/>
        <end position="62"/>
    </location>
</feature>
<evidence type="ECO:0000313" key="3">
    <source>
        <dbReference type="EMBL" id="MPM23910.1"/>
    </source>
</evidence>
<gene>
    <name evidence="3" type="ORF">SDC9_70387</name>
</gene>
<dbReference type="GO" id="GO:0003677">
    <property type="term" value="F:DNA binding"/>
    <property type="evidence" value="ECO:0007669"/>
    <property type="project" value="UniProtKB-KW"/>
</dbReference>
<keyword evidence="1" id="KW-0238">DNA-binding</keyword>
<evidence type="ECO:0000259" key="2">
    <source>
        <dbReference type="PROSITE" id="PS50977"/>
    </source>
</evidence>
<dbReference type="EMBL" id="VSSQ01004140">
    <property type="protein sequence ID" value="MPM23910.1"/>
    <property type="molecule type" value="Genomic_DNA"/>
</dbReference>
<dbReference type="Gene3D" id="1.10.357.10">
    <property type="entry name" value="Tetracycline Repressor, domain 2"/>
    <property type="match status" value="1"/>
</dbReference>
<evidence type="ECO:0000256" key="1">
    <source>
        <dbReference type="ARBA" id="ARBA00023125"/>
    </source>
</evidence>
<dbReference type="PROSITE" id="PS50977">
    <property type="entry name" value="HTH_TETR_2"/>
    <property type="match status" value="1"/>
</dbReference>
<accession>A0A644Y634</accession>
<protein>
    <recommendedName>
        <fullName evidence="2">HTH tetR-type domain-containing protein</fullName>
    </recommendedName>
</protein>